<dbReference type="UniPathway" id="UPA00261">
    <property type="reaction ID" value="UER00373"/>
</dbReference>
<keyword evidence="4 10" id="KW-0547">Nucleotide-binding</keyword>
<gene>
    <name evidence="12" type="ORF">C7377_1543</name>
</gene>
<dbReference type="SUPFAM" id="SSF51730">
    <property type="entry name" value="FAD-linked oxidoreductase"/>
    <property type="match status" value="1"/>
</dbReference>
<dbReference type="InterPro" id="IPR029041">
    <property type="entry name" value="FAD-linked_oxidoreductase-like"/>
</dbReference>
<dbReference type="GO" id="GO:0010133">
    <property type="term" value="P:L-proline catabolic process to L-glutamate"/>
    <property type="evidence" value="ECO:0007669"/>
    <property type="project" value="UniProtKB-UniPathway"/>
</dbReference>
<reference evidence="12 13" key="1">
    <citation type="submission" date="2018-05" db="EMBL/GenBank/DDBJ databases">
        <title>Genomic Encyclopedia of Type Strains, Phase IV (KMG-IV): sequencing the most valuable type-strain genomes for metagenomic binning, comparative biology and taxonomic classification.</title>
        <authorList>
            <person name="Goeker M."/>
        </authorList>
    </citation>
    <scope>NUCLEOTIDE SEQUENCE [LARGE SCALE GENOMIC DNA]</scope>
    <source>
        <strain evidence="12 13">DSM 28579</strain>
    </source>
</reference>
<dbReference type="EC" id="1.5.5.2" evidence="2"/>
<dbReference type="GO" id="GO:0000166">
    <property type="term" value="F:nucleotide binding"/>
    <property type="evidence" value="ECO:0007669"/>
    <property type="project" value="UniProtKB-KW"/>
</dbReference>
<keyword evidence="7" id="KW-0642">Proline metabolism</keyword>
<dbReference type="InterPro" id="IPR015659">
    <property type="entry name" value="Proline_oxidase"/>
</dbReference>
<accession>A0A7L4UN55</accession>
<sequence>MLTKLILAIMPKLPQSFIWKFSKKYIVGKTLDKALEVSKSMNDDGYIITIDLLGEFIKDRSEAEQTKEDYLEIVEALHKHNIKGGISVKPTFFGLLIDEELCFTNIREVVRKANEYNIFVRIDMEDSSCTDRELEIYEKLHVEFPGIVGIVLQAYLHRTYDDIERLQKIHTTENPINIRLCKGIYIEDKSIAYQSYEDINNNFIKLLDKLFEIRAYVGIATHDKNLVKAAYELLEKHEVSKSLYEFQMLYGVETRLRKRIHNQGHLMKVYLPFGKDWFGYCVRRLQENPNMVSDIIKSIFK</sequence>
<protein>
    <recommendedName>
        <fullName evidence="2">proline dehydrogenase</fullName>
        <ecNumber evidence="2">1.5.5.2</ecNumber>
    </recommendedName>
</protein>
<feature type="domain" description="Proline dehydrogenase" evidence="11">
    <location>
        <begin position="36"/>
        <end position="293"/>
    </location>
</feature>
<dbReference type="EMBL" id="QENZ01000005">
    <property type="protein sequence ID" value="PVX49905.1"/>
    <property type="molecule type" value="Genomic_DNA"/>
</dbReference>
<evidence type="ECO:0000256" key="2">
    <source>
        <dbReference type="ARBA" id="ARBA00012695"/>
    </source>
</evidence>
<dbReference type="PANTHER" id="PTHR13914">
    <property type="entry name" value="PROLINE OXIDASE"/>
    <property type="match status" value="1"/>
</dbReference>
<dbReference type="AlphaFoldDB" id="A0A7L4UN55"/>
<dbReference type="GO" id="GO:0004657">
    <property type="term" value="F:proline dehydrogenase activity"/>
    <property type="evidence" value="ECO:0007669"/>
    <property type="project" value="UniProtKB-EC"/>
</dbReference>
<evidence type="ECO:0000313" key="12">
    <source>
        <dbReference type="EMBL" id="PVX49905.1"/>
    </source>
</evidence>
<comment type="caution">
    <text evidence="12">The sequence shown here is derived from an EMBL/GenBank/DDBJ whole genome shotgun (WGS) entry which is preliminary data.</text>
</comment>
<evidence type="ECO:0000313" key="13">
    <source>
        <dbReference type="Proteomes" id="UP000251835"/>
    </source>
</evidence>
<evidence type="ECO:0000256" key="7">
    <source>
        <dbReference type="ARBA" id="ARBA00023062"/>
    </source>
</evidence>
<dbReference type="Gene3D" id="3.20.20.220">
    <property type="match status" value="1"/>
</dbReference>
<evidence type="ECO:0000259" key="11">
    <source>
        <dbReference type="Pfam" id="PF01619"/>
    </source>
</evidence>
<evidence type="ECO:0000256" key="9">
    <source>
        <dbReference type="PIRSR" id="PIRSR000196-1"/>
    </source>
</evidence>
<dbReference type="PIRSF" id="PIRSF000196">
    <property type="entry name" value="Pro_dehydrog"/>
    <property type="match status" value="1"/>
</dbReference>
<evidence type="ECO:0000256" key="10">
    <source>
        <dbReference type="PIRSR" id="PIRSR000196-2"/>
    </source>
</evidence>
<comment type="catalytic activity">
    <reaction evidence="8">
        <text>L-proline + a quinone = (S)-1-pyrroline-5-carboxylate + a quinol + H(+)</text>
        <dbReference type="Rhea" id="RHEA:23784"/>
        <dbReference type="ChEBI" id="CHEBI:15378"/>
        <dbReference type="ChEBI" id="CHEBI:17388"/>
        <dbReference type="ChEBI" id="CHEBI:24646"/>
        <dbReference type="ChEBI" id="CHEBI:60039"/>
        <dbReference type="ChEBI" id="CHEBI:132124"/>
        <dbReference type="EC" id="1.5.5.2"/>
    </reaction>
</comment>
<proteinExistence type="predicted"/>
<keyword evidence="6" id="KW-0560">Oxidoreductase</keyword>
<dbReference type="OrthoDB" id="9773461at2"/>
<dbReference type="Pfam" id="PF01619">
    <property type="entry name" value="Pro_dh"/>
    <property type="match status" value="1"/>
</dbReference>
<organism evidence="12 13">
    <name type="scientific">Balneicella halophila</name>
    <dbReference type="NCBI Taxonomy" id="1537566"/>
    <lineage>
        <taxon>Bacteria</taxon>
        <taxon>Pseudomonadati</taxon>
        <taxon>Bacteroidota</taxon>
        <taxon>Bacteroidia</taxon>
        <taxon>Bacteroidales</taxon>
        <taxon>Balneicellaceae</taxon>
        <taxon>Balneicella</taxon>
    </lineage>
</organism>
<evidence type="ECO:0000256" key="5">
    <source>
        <dbReference type="ARBA" id="ARBA00022827"/>
    </source>
</evidence>
<comment type="pathway">
    <text evidence="1">Amino-acid degradation; L-proline degradation into L-glutamate; L-glutamate from L-proline: step 1/2.</text>
</comment>
<evidence type="ECO:0000256" key="8">
    <source>
        <dbReference type="ARBA" id="ARBA00048779"/>
    </source>
</evidence>
<keyword evidence="13" id="KW-1185">Reference proteome</keyword>
<feature type="binding site" evidence="9">
    <location>
        <position position="89"/>
    </location>
    <ligand>
        <name>substrate</name>
    </ligand>
</feature>
<keyword evidence="5 10" id="KW-0274">FAD</keyword>
<feature type="binding site" evidence="9">
    <location>
        <position position="284"/>
    </location>
    <ligand>
        <name>substrate</name>
    </ligand>
</feature>
<evidence type="ECO:0000256" key="3">
    <source>
        <dbReference type="ARBA" id="ARBA00022630"/>
    </source>
</evidence>
<feature type="binding site" evidence="9">
    <location>
        <position position="283"/>
    </location>
    <ligand>
        <name>substrate</name>
    </ligand>
</feature>
<dbReference type="InterPro" id="IPR008219">
    <property type="entry name" value="PRODH_bac_arc"/>
</dbReference>
<keyword evidence="3" id="KW-0285">Flavoprotein</keyword>
<evidence type="ECO:0000256" key="1">
    <source>
        <dbReference type="ARBA" id="ARBA00004739"/>
    </source>
</evidence>
<comment type="cofactor">
    <cofactor evidence="10">
        <name>FAD</name>
        <dbReference type="ChEBI" id="CHEBI:57692"/>
    </cofactor>
    <text evidence="10">Binds 1 FAD per subunit.</text>
</comment>
<dbReference type="InterPro" id="IPR002872">
    <property type="entry name" value="Proline_DH_dom"/>
</dbReference>
<dbReference type="Proteomes" id="UP000251835">
    <property type="component" value="Unassembled WGS sequence"/>
</dbReference>
<name>A0A7L4UN55_BALHA</name>
<feature type="binding site" evidence="10">
    <location>
        <position position="124"/>
    </location>
    <ligand>
        <name>FAD</name>
        <dbReference type="ChEBI" id="CHEBI:57692"/>
    </ligand>
</feature>
<dbReference type="PANTHER" id="PTHR13914:SF0">
    <property type="entry name" value="PROLINE DEHYDROGENASE 1, MITOCHONDRIAL"/>
    <property type="match status" value="1"/>
</dbReference>
<dbReference type="RefSeq" id="WP_116496764.1">
    <property type="nucleotide sequence ID" value="NZ_QENZ01000005.1"/>
</dbReference>
<evidence type="ECO:0000256" key="4">
    <source>
        <dbReference type="ARBA" id="ARBA00022741"/>
    </source>
</evidence>
<evidence type="ECO:0000256" key="6">
    <source>
        <dbReference type="ARBA" id="ARBA00023002"/>
    </source>
</evidence>
<feature type="binding site" evidence="10">
    <location>
        <begin position="221"/>
        <end position="222"/>
    </location>
    <ligand>
        <name>FAD</name>
        <dbReference type="ChEBI" id="CHEBI:57692"/>
    </ligand>
</feature>
<feature type="binding site" evidence="10">
    <location>
        <position position="153"/>
    </location>
    <ligand>
        <name>FAD</name>
        <dbReference type="ChEBI" id="CHEBI:57692"/>
    </ligand>
</feature>